<gene>
    <name evidence="2" type="ORF">SUZIE_128630</name>
</gene>
<keyword evidence="3" id="KW-1185">Reference proteome</keyword>
<dbReference type="EMBL" id="JAATJV010232200">
    <property type="protein sequence ID" value="MBZ3874577.1"/>
    <property type="molecule type" value="Genomic_DNA"/>
</dbReference>
<dbReference type="Proteomes" id="UP001166674">
    <property type="component" value="Unassembled WGS sequence"/>
</dbReference>
<dbReference type="PANTHER" id="PTHR36861:SF1">
    <property type="entry name" value="COILED-COIL DOMAIN-CONTAINING PROTEIN 116"/>
    <property type="match status" value="1"/>
</dbReference>
<sequence>MASCRHHSGYLADDEAGHSTYIARVQPPKKSLLPEMGSASRLGRMPHPPSMDGNSAYRGHRQTAKGPQAFGSFLDFLTEGQVLDSLQTVVEEATERMASMKTEAGVPLVEVKDPIEVPSGRRQTRVRPSFSTVHRHRAQPSLCTGRPNNYPSCSSSMSDSHSSITAGCLGSHSWKSDLGTQGLGSLPPMKDKLLLEKNLKRLLRLEKKGKGLSQPCSQRDSLLWDSLDSQTSSQWTREQPLSWFSGLLGSNSGTPEASEMGPGERELFFLKREFHKEMKSLLSQPASFELPGYCSLREPHCTLDFLAKHHLFPALQTVVNQAVDKLSGARRPDGCPLFPANYDPNPALSFNLLPQDSKMVTPTGRGEPCDSLLTTASNPKIIPRKIKARRGSPPVSSAQVATKFRLKSPSAKFTKKKPLPSISSKSSMSHLSNPWYEELINFLVEQAVSLLICKYKFENNLNKQLGFISFPVTETLMDLFLGFKKVKGSHIRLSSKIDWSCLLHKLEEDHLVQQASRQASRLGAHHPSGTSQLGASQVSASHHLGPSRHNIVPLTAQPTMQPESVTDEDQAQDQDQAMEPGPSLNTELSIQQLHSTQEPTTEEGKIPTSLSEPKLSVSSTASIDFSPLKSKEMVNIEDTNSSGEDKDKGSDEDKDKVKGSDEDKAEDEGSDEDKYDYEGSDEDKYEYEGSDEDKYEYDGSDEDEGSYEDKDEDEHYSVSESESQRFPKPGLETTINYSVDMGHSDPT</sequence>
<evidence type="ECO:0000313" key="2">
    <source>
        <dbReference type="EMBL" id="MBZ3874577.1"/>
    </source>
</evidence>
<comment type="caution">
    <text evidence="2">The sequence shown here is derived from an EMBL/GenBank/DDBJ whole genome shotgun (WGS) entry which is preliminary data.</text>
</comment>
<feature type="compositionally biased region" description="Polar residues" evidence="1">
    <location>
        <begin position="608"/>
        <end position="623"/>
    </location>
</feature>
<feature type="region of interest" description="Disordered" evidence="1">
    <location>
        <begin position="27"/>
        <end position="48"/>
    </location>
</feature>
<dbReference type="AlphaFoldDB" id="A0AA41SWT5"/>
<feature type="compositionally biased region" description="Polar residues" evidence="1">
    <location>
        <begin position="528"/>
        <end position="540"/>
    </location>
</feature>
<feature type="region of interest" description="Disordered" evidence="1">
    <location>
        <begin position="517"/>
        <end position="747"/>
    </location>
</feature>
<organism evidence="2 3">
    <name type="scientific">Sciurus carolinensis</name>
    <name type="common">Eastern gray squirrel</name>
    <dbReference type="NCBI Taxonomy" id="30640"/>
    <lineage>
        <taxon>Eukaryota</taxon>
        <taxon>Metazoa</taxon>
        <taxon>Chordata</taxon>
        <taxon>Craniata</taxon>
        <taxon>Vertebrata</taxon>
        <taxon>Euteleostomi</taxon>
        <taxon>Mammalia</taxon>
        <taxon>Eutheria</taxon>
        <taxon>Euarchontoglires</taxon>
        <taxon>Glires</taxon>
        <taxon>Rodentia</taxon>
        <taxon>Sciuromorpha</taxon>
        <taxon>Sciuridae</taxon>
        <taxon>Sciurinae</taxon>
        <taxon>Sciurini</taxon>
        <taxon>Sciurus</taxon>
    </lineage>
</organism>
<evidence type="ECO:0000313" key="3">
    <source>
        <dbReference type="Proteomes" id="UP001166674"/>
    </source>
</evidence>
<feature type="compositionally biased region" description="Acidic residues" evidence="1">
    <location>
        <begin position="663"/>
        <end position="712"/>
    </location>
</feature>
<proteinExistence type="predicted"/>
<evidence type="ECO:0000256" key="1">
    <source>
        <dbReference type="SAM" id="MobiDB-lite"/>
    </source>
</evidence>
<feature type="compositionally biased region" description="Basic and acidic residues" evidence="1">
    <location>
        <begin position="713"/>
        <end position="725"/>
    </location>
</feature>
<dbReference type="Pfam" id="PF15774">
    <property type="entry name" value="DUF4702"/>
    <property type="match status" value="1"/>
</dbReference>
<accession>A0AA41SWT5</accession>
<dbReference type="GO" id="GO:0005813">
    <property type="term" value="C:centrosome"/>
    <property type="evidence" value="ECO:0007669"/>
    <property type="project" value="TreeGrafter"/>
</dbReference>
<reference evidence="2" key="1">
    <citation type="submission" date="2020-03" db="EMBL/GenBank/DDBJ databases">
        <title>Studies in the Genomics of Life Span.</title>
        <authorList>
            <person name="Glass D."/>
        </authorList>
    </citation>
    <scope>NUCLEOTIDE SEQUENCE</scope>
    <source>
        <strain evidence="2">SUZIE</strain>
        <tissue evidence="2">Muscle</tissue>
    </source>
</reference>
<feature type="compositionally biased region" description="Polar residues" evidence="1">
    <location>
        <begin position="583"/>
        <end position="599"/>
    </location>
</feature>
<feature type="compositionally biased region" description="Basic and acidic residues" evidence="1">
    <location>
        <begin position="643"/>
        <end position="662"/>
    </location>
</feature>
<name>A0AA41SWT5_SCICA</name>
<protein>
    <submittedName>
        <fullName evidence="2">Coiled-coil domain-containing protein 116</fullName>
    </submittedName>
</protein>
<feature type="region of interest" description="Disordered" evidence="1">
    <location>
        <begin position="119"/>
        <end position="143"/>
    </location>
</feature>
<dbReference type="InterPro" id="IPR031532">
    <property type="entry name" value="DUF4702"/>
</dbReference>
<dbReference type="PANTHER" id="PTHR36861">
    <property type="entry name" value="COILED-COIL DOMAIN-CONTAINING PROTEIN 116"/>
    <property type="match status" value="1"/>
</dbReference>